<name>K0B8D2_9ARCH</name>
<proteinExistence type="predicted"/>
<dbReference type="PATRIC" id="fig|1229908.8.peg.1487"/>
<dbReference type="Proteomes" id="UP000006101">
    <property type="component" value="Chromosome"/>
</dbReference>
<dbReference type="HOGENOM" id="CLU_530634_0_0_2"/>
<keyword evidence="2" id="KW-1185">Reference proteome</keyword>
<dbReference type="KEGG" id="nkr:NKOR_06835"/>
<dbReference type="AlphaFoldDB" id="K0B8D2"/>
<organism evidence="1 2">
    <name type="scientific">Candidatus Nitrosopumilus koreensis AR1</name>
    <dbReference type="NCBI Taxonomy" id="1229908"/>
    <lineage>
        <taxon>Archaea</taxon>
        <taxon>Nitrososphaerota</taxon>
        <taxon>Nitrososphaeria</taxon>
        <taxon>Nitrosopumilales</taxon>
        <taxon>Nitrosopumilaceae</taxon>
        <taxon>Nitrosopumilus</taxon>
    </lineage>
</organism>
<gene>
    <name evidence="1" type="ORF">NKOR_06835</name>
</gene>
<reference evidence="1 2" key="1">
    <citation type="journal article" date="2012" name="J. Bacteriol.">
        <title>Draft Genome Sequence of an Ammonia-Oxidizing Archaeon, "Candidatus Nitrosopumilus koreensis" AR1, from Marine Sediment.</title>
        <authorList>
            <person name="Park S.J."/>
            <person name="Kim J.G."/>
            <person name="Jung M.Y."/>
            <person name="Kim S.J."/>
            <person name="Cha I.T."/>
            <person name="Kwon K."/>
            <person name="Lee J.H."/>
            <person name="Rhee S.K."/>
        </authorList>
    </citation>
    <scope>NUCLEOTIDE SEQUENCE [LARGE SCALE GENOMIC DNA]</scope>
    <source>
        <strain evidence="1 2">AR1</strain>
    </source>
</reference>
<protein>
    <submittedName>
        <fullName evidence="1">Uncharacterized protein</fullName>
    </submittedName>
</protein>
<sequence length="484" mass="53482">MLIGVLGVLFTGTTFLIQNAHATTFTSIVANDPDDGDTIFSNDDTIIMSFASTNATGSGTMTDTEIKANFTSSNSDLFDTGGTYTGFWSSDSTTLTIYVNSTTGVTTTPVPDTTVINYDTSNGKLGESDNTELTGGAITLTGDFGIATSSSSSSDSSKNGSGCAGDCEEPTIGIDSHGKRQVSGGFSYNGYTVDVERYFTPYPLITADIGKTNVAEFKIYENTGVQNIRHFTFAFGMDKGDIISNSKAKIELDIDFDGTETVTVTDPENALDNIKVTTSKVSCMEHSTNECLKVSIQHMFRAPLDFNIVGTDVWDTKRSSWQNYYNHGIEVVGESLNPPKEYDGVNKGHIYHLTETSKTTAVDEFGDTWTFQYGTWSKDYIKKERIQDGQKMVFDRMHSEFGAYKKDNVDKAFGQLLELCPTCIEEFTDLEYAKSYDYAKASSNKLDRPDIKYKMIWEENKAQKIMNQIMDSKFHIKEAYFGNQ</sequence>
<evidence type="ECO:0000313" key="1">
    <source>
        <dbReference type="EMBL" id="AFS81240.1"/>
    </source>
</evidence>
<evidence type="ECO:0000313" key="2">
    <source>
        <dbReference type="Proteomes" id="UP000006101"/>
    </source>
</evidence>
<dbReference type="EMBL" id="CP003842">
    <property type="protein sequence ID" value="AFS81240.1"/>
    <property type="molecule type" value="Genomic_DNA"/>
</dbReference>
<accession>K0B8D2</accession>
<dbReference type="STRING" id="1229908.NKOR_06835"/>